<accession>A0A386HLJ8</accession>
<organism evidence="2 3">
    <name type="scientific">Arachidicoccus soli</name>
    <dbReference type="NCBI Taxonomy" id="2341117"/>
    <lineage>
        <taxon>Bacteria</taxon>
        <taxon>Pseudomonadati</taxon>
        <taxon>Bacteroidota</taxon>
        <taxon>Chitinophagia</taxon>
        <taxon>Chitinophagales</taxon>
        <taxon>Chitinophagaceae</taxon>
        <taxon>Arachidicoccus</taxon>
    </lineage>
</organism>
<keyword evidence="1" id="KW-0472">Membrane</keyword>
<keyword evidence="1" id="KW-1133">Transmembrane helix</keyword>
<evidence type="ECO:0000313" key="3">
    <source>
        <dbReference type="Proteomes" id="UP000266118"/>
    </source>
</evidence>
<gene>
    <name evidence="2" type="ORF">D6B99_02895</name>
</gene>
<feature type="transmembrane region" description="Helical" evidence="1">
    <location>
        <begin position="6"/>
        <end position="25"/>
    </location>
</feature>
<dbReference type="PROSITE" id="PS51257">
    <property type="entry name" value="PROKAR_LIPOPROTEIN"/>
    <property type="match status" value="1"/>
</dbReference>
<evidence type="ECO:0000256" key="1">
    <source>
        <dbReference type="SAM" id="Phobius"/>
    </source>
</evidence>
<keyword evidence="1" id="KW-0812">Transmembrane</keyword>
<protein>
    <recommendedName>
        <fullName evidence="4">Lipoprotein</fullName>
    </recommendedName>
</protein>
<keyword evidence="3" id="KW-1185">Reference proteome</keyword>
<dbReference type="RefSeq" id="WP_119984904.1">
    <property type="nucleotide sequence ID" value="NZ_CP032489.1"/>
</dbReference>
<dbReference type="Proteomes" id="UP000266118">
    <property type="component" value="Chromosome"/>
</dbReference>
<dbReference type="AlphaFoldDB" id="A0A386HLJ8"/>
<dbReference type="KEGG" id="ark:D6B99_02895"/>
<reference evidence="2 3" key="1">
    <citation type="submission" date="2018-09" db="EMBL/GenBank/DDBJ databases">
        <title>Arachidicoccus sp. nov., a bacterium isolated from soil.</title>
        <authorList>
            <person name="Weon H.-Y."/>
            <person name="Kwon S.-W."/>
            <person name="Lee S.A."/>
        </authorList>
    </citation>
    <scope>NUCLEOTIDE SEQUENCE [LARGE SCALE GENOMIC DNA]</scope>
    <source>
        <strain evidence="2 3">KIS59-12</strain>
    </source>
</reference>
<sequence>MNRKIVLIYLLPLFYSCIIFTYLGCTKNKIEEKKPIEIPNKEKVIKFLSFILNVPSSVIEINYDTKSFFIPNTIFVMSIEDAENLYNNANIYKAQFENNK</sequence>
<evidence type="ECO:0008006" key="4">
    <source>
        <dbReference type="Google" id="ProtNLM"/>
    </source>
</evidence>
<name>A0A386HLJ8_9BACT</name>
<proteinExistence type="predicted"/>
<dbReference type="EMBL" id="CP032489">
    <property type="protein sequence ID" value="AYD46655.1"/>
    <property type="molecule type" value="Genomic_DNA"/>
</dbReference>
<evidence type="ECO:0000313" key="2">
    <source>
        <dbReference type="EMBL" id="AYD46655.1"/>
    </source>
</evidence>